<gene>
    <name evidence="1" type="ORF">AVDCRST_MAG93-6561</name>
</gene>
<sequence>MAAHLGMRHEDLQALVVEHYDALVAAGLRPHRATVSEVDASLRVPGALNEAEPTLISKLSRDDRRV</sequence>
<name>A0A6J4LS22_9CHLR</name>
<dbReference type="AlphaFoldDB" id="A0A6J4LS22"/>
<organism evidence="1">
    <name type="scientific">uncultured Chloroflexia bacterium</name>
    <dbReference type="NCBI Taxonomy" id="1672391"/>
    <lineage>
        <taxon>Bacteria</taxon>
        <taxon>Bacillati</taxon>
        <taxon>Chloroflexota</taxon>
        <taxon>Chloroflexia</taxon>
        <taxon>environmental samples</taxon>
    </lineage>
</organism>
<proteinExistence type="predicted"/>
<accession>A0A6J4LS22</accession>
<protein>
    <submittedName>
        <fullName evidence="1">Uncharacterized protein</fullName>
    </submittedName>
</protein>
<reference evidence="1" key="1">
    <citation type="submission" date="2020-02" db="EMBL/GenBank/DDBJ databases">
        <authorList>
            <person name="Meier V. D."/>
        </authorList>
    </citation>
    <scope>NUCLEOTIDE SEQUENCE</scope>
    <source>
        <strain evidence="1">AVDCRST_MAG93</strain>
    </source>
</reference>
<dbReference type="EMBL" id="CADCTR010002213">
    <property type="protein sequence ID" value="CAA9339417.1"/>
    <property type="molecule type" value="Genomic_DNA"/>
</dbReference>
<evidence type="ECO:0000313" key="1">
    <source>
        <dbReference type="EMBL" id="CAA9339417.1"/>
    </source>
</evidence>